<accession>D5AFS2</accession>
<dbReference type="AlphaFoldDB" id="D5AFS2"/>
<feature type="transmembrane region" description="Helical" evidence="1">
    <location>
        <begin position="244"/>
        <end position="269"/>
    </location>
</feature>
<feature type="transmembrane region" description="Helical" evidence="1">
    <location>
        <begin position="163"/>
        <end position="184"/>
    </location>
</feature>
<dbReference type="PATRIC" id="fig|423211.3.peg.221"/>
<dbReference type="EMBL" id="CP000837">
    <property type="protein sequence ID" value="ADE30687.1"/>
    <property type="molecule type" value="Genomic_DNA"/>
</dbReference>
<evidence type="ECO:0000256" key="1">
    <source>
        <dbReference type="SAM" id="Phobius"/>
    </source>
</evidence>
<feature type="transmembrane region" description="Helical" evidence="1">
    <location>
        <begin position="12"/>
        <end position="31"/>
    </location>
</feature>
<feature type="transmembrane region" description="Helical" evidence="1">
    <location>
        <begin position="631"/>
        <end position="649"/>
    </location>
</feature>
<dbReference type="InterPro" id="IPR006541">
    <property type="entry name" value="Bacteriocin_ass"/>
</dbReference>
<dbReference type="HOGENOM" id="CLU_026281_0_0_9"/>
<dbReference type="Proteomes" id="UP000002359">
    <property type="component" value="Chromosome"/>
</dbReference>
<dbReference type="NCBIfam" id="TIGR01654">
    <property type="entry name" value="bact_immun_7tm"/>
    <property type="match status" value="1"/>
</dbReference>
<feature type="transmembrane region" description="Helical" evidence="1">
    <location>
        <begin position="212"/>
        <end position="232"/>
    </location>
</feature>
<evidence type="ECO:0000313" key="3">
    <source>
        <dbReference type="Proteomes" id="UP000002359"/>
    </source>
</evidence>
<proteinExistence type="predicted"/>
<feature type="transmembrane region" description="Helical" evidence="1">
    <location>
        <begin position="559"/>
        <end position="585"/>
    </location>
</feature>
<dbReference type="Pfam" id="PF07242">
    <property type="entry name" value="DUF1430"/>
    <property type="match status" value="1"/>
</dbReference>
<sequence>MQMGFVMKKVFTYLSTFSVCLFCIWLVSLQLDSLIYHYYPSVSILSRGEEVTYEEVSDALTNLAEKENSLIAKTITETDDSGRTTTSYDVFGKGELPQGLVKADRLVASQANLAENYYVVKGNLDIKVVENVLQSLGLVDSYIYRPTLLNSLSLFLGRGAPSLGLIIFILTNLALTVVGQIVYLRSAGIEMLSGVRSWQIASRFLRVDGRDIALATGGALVFGLIAILILGWPMVYYRFVAIGIAFYACLLFFLSLSTSIGFMIALNISQLQKLIKGALPLKAIFAILLVGQCLAVCIISIGASRTLTYVGVLHTLTIGEKAWQERQDVFSLSLNREAFIADEAMAQQQRMAWSHVILESYAKNNVMLVQHHLRHNTIKEHTIIESSKEIPLERVLYVTPNYIQSEGGLYDFNQLEEIKQLGKGEIALLLPKSLQNDASVYQAYFEDMVGKLLADGEGSISLHSNVYYISDEKRWFIYNHTPINYEQFLQAPLIVVLSPESFEETSYFWENALPDFVFFKDKEMLEQLLDKYNLQNTIGSLLSSKQHYNTLRKNVQLEILMTLSPTILGIFTSILLFNTMNLLYFETFKREIAIKRIAGMGFIELHGSYLGEQVGSALIGMGLAMFMTKSVIVSLGVVVALLINSWMLLNNQAKREEKIQLSVLNGR</sequence>
<reference evidence="2 3" key="1">
    <citation type="journal article" date="2009" name="J. Infect. Dis.">
        <title>Clinical, experimental, and genomic differences between intermediately pathogenic, highly pathogenic, and epidemic Streptococcus suis.</title>
        <authorList>
            <person name="Ye C."/>
            <person name="Zheng H."/>
            <person name="Zhang J."/>
            <person name="Jing H."/>
            <person name="Wang L."/>
            <person name="Xiong Y."/>
            <person name="Wang W."/>
            <person name="Zhou Z."/>
            <person name="Sun Q."/>
            <person name="Luo X."/>
            <person name="Du H."/>
            <person name="Gottschalk M."/>
            <person name="Xu J."/>
        </authorList>
    </citation>
    <scope>NUCLEOTIDE SEQUENCE [LARGE SCALE GENOMIC DNA]</scope>
    <source>
        <strain evidence="2 3">GZ1</strain>
    </source>
</reference>
<feature type="transmembrane region" description="Helical" evidence="1">
    <location>
        <begin position="281"/>
        <end position="303"/>
    </location>
</feature>
<name>D5AFS2_STRGZ</name>
<organism evidence="2 3">
    <name type="scientific">Streptococcus suis (strain GZ1)</name>
    <dbReference type="NCBI Taxonomy" id="423211"/>
    <lineage>
        <taxon>Bacteria</taxon>
        <taxon>Bacillati</taxon>
        <taxon>Bacillota</taxon>
        <taxon>Bacilli</taxon>
        <taxon>Lactobacillales</taxon>
        <taxon>Streptococcaceae</taxon>
        <taxon>Streptococcus</taxon>
    </lineage>
</organism>
<evidence type="ECO:0000313" key="2">
    <source>
        <dbReference type="EMBL" id="ADE30687.1"/>
    </source>
</evidence>
<keyword evidence="1" id="KW-0812">Transmembrane</keyword>
<keyword evidence="1" id="KW-0472">Membrane</keyword>
<gene>
    <name evidence="2" type="ordered locus">SSGZ1_0222</name>
</gene>
<protein>
    <submittedName>
        <fullName evidence="2">Bacteriocin-associated integral membrane protein</fullName>
    </submittedName>
</protein>
<keyword evidence="1" id="KW-1133">Transmembrane helix</keyword>
<dbReference type="KEGG" id="ssw:SSGZ1_0222"/>